<reference evidence="1" key="1">
    <citation type="submission" date="2022-02" db="EMBL/GenBank/DDBJ databases">
        <title>Towards deciphering the DNA virus diversity associated with rodent species in the families Cricetidae and Heteromyidae.</title>
        <authorList>
            <person name="Lund M."/>
            <person name="Larsen B.B."/>
            <person name="Gryseels S."/>
            <person name="Kraberger S."/>
            <person name="Rowsey D.M."/>
            <person name="Steger L."/>
            <person name="Yule K.M."/>
            <person name="Upham N.S."/>
            <person name="Worobey M."/>
            <person name="Van Doorslaer K."/>
            <person name="Varsani A."/>
        </authorList>
    </citation>
    <scope>NUCLEOTIDE SEQUENCE</scope>
    <source>
        <strain evidence="1">NeonRodF1_11</strain>
    </source>
</reference>
<proteinExistence type="predicted"/>
<organism evidence="1">
    <name type="scientific">Dipodfec virus RodF1_11</name>
    <dbReference type="NCBI Taxonomy" id="2929288"/>
    <lineage>
        <taxon>Viruses</taxon>
        <taxon>Monodnaviria</taxon>
        <taxon>Sangervirae</taxon>
        <taxon>Phixviricota</taxon>
        <taxon>Malgrandaviricetes</taxon>
        <taxon>Petitvirales</taxon>
        <taxon>Microviridae</taxon>
    </lineage>
</organism>
<accession>A0A976N3E9</accession>
<evidence type="ECO:0000313" key="1">
    <source>
        <dbReference type="EMBL" id="UPW42048.1"/>
    </source>
</evidence>
<sequence length="141" mass="15441">MKSLSNKLKLIGFASQDSSKKPVHTIPIPSSCCLFEKDLRTQKLLSYLHDEMGSSINPIDASASIGDDAGKELISLILGEHPDVLGFSDPDEAFDFIRARSDQYGQETEQYLSKMSEMVDAARREKAGISDLGNNSVESKS</sequence>
<dbReference type="EMBL" id="OM869715">
    <property type="protein sequence ID" value="UPW42048.1"/>
    <property type="molecule type" value="Genomic_DNA"/>
</dbReference>
<name>A0A976N3E9_9VIRU</name>
<protein>
    <submittedName>
        <fullName evidence="1">Uncharacterized protein</fullName>
    </submittedName>
</protein>